<feature type="region of interest" description="Disordered" evidence="1">
    <location>
        <begin position="169"/>
        <end position="207"/>
    </location>
</feature>
<proteinExistence type="predicted"/>
<keyword evidence="3" id="KW-1185">Reference proteome</keyword>
<sequence>MSSGMLIDGWTPASRPTARRWRCRRWCLCSRNRSGSGQNQHNNRAHEVRRADEQKRRGRRQSSTVGSTAIHGKLMVRQVDFGERERRELRSRSRSKQACKERQPDGRTGPDQTRSDSTGAGRVQYYGDDQQQEEEEEQTYPAAAAALGLALPCPCPCLALPFALTSLTAGRQAQGAGFSSSRKEGATERARKAVDSSRQCRGPKSKP</sequence>
<evidence type="ECO:0000313" key="2">
    <source>
        <dbReference type="EMBL" id="OAE29202.1"/>
    </source>
</evidence>
<dbReference type="Proteomes" id="UP000077202">
    <property type="component" value="Unassembled WGS sequence"/>
</dbReference>
<evidence type="ECO:0000256" key="1">
    <source>
        <dbReference type="SAM" id="MobiDB-lite"/>
    </source>
</evidence>
<feature type="compositionally biased region" description="Basic and acidic residues" evidence="1">
    <location>
        <begin position="80"/>
        <end position="91"/>
    </location>
</feature>
<feature type="compositionally biased region" description="Basic and acidic residues" evidence="1">
    <location>
        <begin position="181"/>
        <end position="195"/>
    </location>
</feature>
<gene>
    <name evidence="2" type="ORF">AXG93_2789s1120</name>
</gene>
<evidence type="ECO:0000313" key="3">
    <source>
        <dbReference type="Proteomes" id="UP000077202"/>
    </source>
</evidence>
<reference evidence="2" key="1">
    <citation type="submission" date="2016-03" db="EMBL/GenBank/DDBJ databases">
        <title>Mechanisms controlling the formation of the plant cell surface in tip-growing cells are functionally conserved among land plants.</title>
        <authorList>
            <person name="Honkanen S."/>
            <person name="Jones V.A."/>
            <person name="Morieri G."/>
            <person name="Champion C."/>
            <person name="Hetherington A.J."/>
            <person name="Kelly S."/>
            <person name="Saint-Marcoux D."/>
            <person name="Proust H."/>
            <person name="Prescott H."/>
            <person name="Dolan L."/>
        </authorList>
    </citation>
    <scope>NUCLEOTIDE SEQUENCE [LARGE SCALE GENOMIC DNA]</scope>
    <source>
        <tissue evidence="2">Whole gametophyte</tissue>
    </source>
</reference>
<accession>A0A176W9V9</accession>
<dbReference type="AlphaFoldDB" id="A0A176W9V9"/>
<name>A0A176W9V9_MARPO</name>
<dbReference type="EMBL" id="LVLJ01001507">
    <property type="protein sequence ID" value="OAE29202.1"/>
    <property type="molecule type" value="Genomic_DNA"/>
</dbReference>
<feature type="compositionally biased region" description="Basic and acidic residues" evidence="1">
    <location>
        <begin position="44"/>
        <end position="55"/>
    </location>
</feature>
<protein>
    <submittedName>
        <fullName evidence="2">Uncharacterized protein</fullName>
    </submittedName>
</protein>
<feature type="region of interest" description="Disordered" evidence="1">
    <location>
        <begin position="33"/>
        <end position="123"/>
    </location>
</feature>
<comment type="caution">
    <text evidence="2">The sequence shown here is derived from an EMBL/GenBank/DDBJ whole genome shotgun (WGS) entry which is preliminary data.</text>
</comment>
<organism evidence="2 3">
    <name type="scientific">Marchantia polymorpha subsp. ruderalis</name>
    <dbReference type="NCBI Taxonomy" id="1480154"/>
    <lineage>
        <taxon>Eukaryota</taxon>
        <taxon>Viridiplantae</taxon>
        <taxon>Streptophyta</taxon>
        <taxon>Embryophyta</taxon>
        <taxon>Marchantiophyta</taxon>
        <taxon>Marchantiopsida</taxon>
        <taxon>Marchantiidae</taxon>
        <taxon>Marchantiales</taxon>
        <taxon>Marchantiaceae</taxon>
        <taxon>Marchantia</taxon>
    </lineage>
</organism>